<sequence>MLITDLTSLTDAQEDSLQAEHAVHDATLVAVQRVLALEAEVKRLRDVSAVMPADARQDPVWKDKVAHLLSRVVLFRLAVSDEHGRAHAAPPSVRTGDGVVE</sequence>
<proteinExistence type="predicted"/>
<reference evidence="2 3" key="1">
    <citation type="submission" date="2020-08" db="EMBL/GenBank/DDBJ databases">
        <title>Novel species isolated from subtropical streams in China.</title>
        <authorList>
            <person name="Lu H."/>
        </authorList>
    </citation>
    <scope>NUCLEOTIDE SEQUENCE [LARGE SCALE GENOMIC DNA]</scope>
    <source>
        <strain evidence="2 3">CY18W</strain>
    </source>
</reference>
<name>A0ABR6ZX89_9BURK</name>
<evidence type="ECO:0000313" key="3">
    <source>
        <dbReference type="Proteomes" id="UP000650424"/>
    </source>
</evidence>
<dbReference type="RefSeq" id="WP_186950018.1">
    <property type="nucleotide sequence ID" value="NZ_JACOGF010000016.1"/>
</dbReference>
<comment type="caution">
    <text evidence="2">The sequence shown here is derived from an EMBL/GenBank/DDBJ whole genome shotgun (WGS) entry which is preliminary data.</text>
</comment>
<feature type="region of interest" description="Disordered" evidence="1">
    <location>
        <begin position="82"/>
        <end position="101"/>
    </location>
</feature>
<gene>
    <name evidence="2" type="ORF">H8L32_23540</name>
</gene>
<protein>
    <submittedName>
        <fullName evidence="2">Uncharacterized protein</fullName>
    </submittedName>
</protein>
<evidence type="ECO:0000256" key="1">
    <source>
        <dbReference type="SAM" id="MobiDB-lite"/>
    </source>
</evidence>
<evidence type="ECO:0000313" key="2">
    <source>
        <dbReference type="EMBL" id="MBC3920457.1"/>
    </source>
</evidence>
<organism evidence="2 3">
    <name type="scientific">Undibacterium hunanense</name>
    <dbReference type="NCBI Taxonomy" id="2762292"/>
    <lineage>
        <taxon>Bacteria</taxon>
        <taxon>Pseudomonadati</taxon>
        <taxon>Pseudomonadota</taxon>
        <taxon>Betaproteobacteria</taxon>
        <taxon>Burkholderiales</taxon>
        <taxon>Oxalobacteraceae</taxon>
        <taxon>Undibacterium</taxon>
    </lineage>
</organism>
<dbReference type="EMBL" id="JACOGF010000016">
    <property type="protein sequence ID" value="MBC3920457.1"/>
    <property type="molecule type" value="Genomic_DNA"/>
</dbReference>
<keyword evidence="3" id="KW-1185">Reference proteome</keyword>
<dbReference type="Proteomes" id="UP000650424">
    <property type="component" value="Unassembled WGS sequence"/>
</dbReference>
<accession>A0ABR6ZX89</accession>